<gene>
    <name evidence="1" type="ordered locus">XOO4278</name>
</gene>
<dbReference type="Proteomes" id="UP000006735">
    <property type="component" value="Chromosome"/>
</dbReference>
<sequence length="63" mass="7115">MSVHQLHIEGEGQLQLGLFKQLRGGSMEIFPSRAVFESARVSWGEHEVMRNGQVRVEASIARH</sequence>
<reference evidence="1 2" key="1">
    <citation type="journal article" date="2005" name="Nucleic Acids Res.">
        <title>The genome sequence of Xanthomonas oryzae pathovar oryzae KACC10331, the bacterial blight pathogen of rice.</title>
        <authorList>
            <person name="Lee B.M."/>
            <person name="Park Y.J."/>
            <person name="Park D.S."/>
            <person name="Kang H.W."/>
            <person name="Kim J.G."/>
            <person name="Song E.S."/>
            <person name="Park I.C."/>
            <person name="Yoon U.H."/>
            <person name="Hahn J.H."/>
            <person name="Koo B.S."/>
            <person name="Lee G.B."/>
            <person name="Kim H."/>
            <person name="Park H.S."/>
            <person name="Yoon K.O."/>
            <person name="Kim J.H."/>
            <person name="Jung C.H."/>
            <person name="Koh N.H."/>
            <person name="Seo J.S."/>
            <person name="Go S.J."/>
        </authorList>
    </citation>
    <scope>NUCLEOTIDE SEQUENCE [LARGE SCALE GENOMIC DNA]</scope>
    <source>
        <strain evidence="2">KACC10331 / KXO85</strain>
    </source>
</reference>
<dbReference type="STRING" id="291331.XOO4278"/>
<proteinExistence type="predicted"/>
<organism evidence="1 2">
    <name type="scientific">Xanthomonas oryzae pv. oryzae (strain KACC10331 / KXO85)</name>
    <dbReference type="NCBI Taxonomy" id="291331"/>
    <lineage>
        <taxon>Bacteria</taxon>
        <taxon>Pseudomonadati</taxon>
        <taxon>Pseudomonadota</taxon>
        <taxon>Gammaproteobacteria</taxon>
        <taxon>Lysobacterales</taxon>
        <taxon>Lysobacteraceae</taxon>
        <taxon>Xanthomonas</taxon>
    </lineage>
</organism>
<name>Q5GUU1_XANOR</name>
<dbReference type="HOGENOM" id="CLU_2884870_0_0_6"/>
<evidence type="ECO:0000313" key="2">
    <source>
        <dbReference type="Proteomes" id="UP000006735"/>
    </source>
</evidence>
<evidence type="ECO:0000313" key="1">
    <source>
        <dbReference type="EMBL" id="AAW77532.1"/>
    </source>
</evidence>
<accession>Q5GUU1</accession>
<keyword evidence="2" id="KW-1185">Reference proteome</keyword>
<dbReference type="AlphaFoldDB" id="Q5GUU1"/>
<dbReference type="EMBL" id="AE013598">
    <property type="protein sequence ID" value="AAW77532.1"/>
    <property type="molecule type" value="Genomic_DNA"/>
</dbReference>
<protein>
    <submittedName>
        <fullName evidence="1">Uncharacterized protein</fullName>
    </submittedName>
</protein>
<dbReference type="KEGG" id="xoo:XOO4278"/>